<reference evidence="1 2" key="1">
    <citation type="submission" date="2018-06" db="EMBL/GenBank/DDBJ databases">
        <authorList>
            <consortium name="Pathogen Informatics"/>
            <person name="Doyle S."/>
        </authorList>
    </citation>
    <scope>NUCLEOTIDE SEQUENCE [LARGE SCALE GENOMIC DNA]</scope>
    <source>
        <strain evidence="1 2">NCTC11938</strain>
    </source>
</reference>
<proteinExistence type="predicted"/>
<accession>A0A379GG96</accession>
<dbReference type="AlphaFoldDB" id="A0A379GG96"/>
<protein>
    <submittedName>
        <fullName evidence="1">Phage protein</fullName>
        <ecNumber evidence="1">3.4.-.-</ecNumber>
    </submittedName>
</protein>
<dbReference type="EMBL" id="UGTS01000006">
    <property type="protein sequence ID" value="SUC39972.1"/>
    <property type="molecule type" value="Genomic_DNA"/>
</dbReference>
<dbReference type="Proteomes" id="UP000254191">
    <property type="component" value="Unassembled WGS sequence"/>
</dbReference>
<dbReference type="EC" id="3.4.-.-" evidence="1"/>
<organism evidence="1 2">
    <name type="scientific">Proteus mirabilis</name>
    <dbReference type="NCBI Taxonomy" id="584"/>
    <lineage>
        <taxon>Bacteria</taxon>
        <taxon>Pseudomonadati</taxon>
        <taxon>Pseudomonadota</taxon>
        <taxon>Gammaproteobacteria</taxon>
        <taxon>Enterobacterales</taxon>
        <taxon>Morganellaceae</taxon>
        <taxon>Proteus</taxon>
    </lineage>
</organism>
<evidence type="ECO:0000313" key="1">
    <source>
        <dbReference type="EMBL" id="SUC39972.1"/>
    </source>
</evidence>
<name>A0A379GG96_PROMI</name>
<keyword evidence="1" id="KW-0378">Hydrolase</keyword>
<gene>
    <name evidence="1" type="ORF">NCTC11938_04254</name>
</gene>
<dbReference type="GO" id="GO:0016787">
    <property type="term" value="F:hydrolase activity"/>
    <property type="evidence" value="ECO:0007669"/>
    <property type="project" value="UniProtKB-KW"/>
</dbReference>
<dbReference type="InterPro" id="IPR004929">
    <property type="entry name" value="I-spanin"/>
</dbReference>
<evidence type="ECO:0000313" key="2">
    <source>
        <dbReference type="Proteomes" id="UP000254191"/>
    </source>
</evidence>
<sequence>MLCLIAGLFWVIDRNKILKQKYVKINETLTQQIVENKNYQLRIKQLYQMDTQRLQELASAKSEIDRLRSYAERDPERVYIRASCATNDANSTSRVDDATRARPTDAAIRNYWILQRKNCSVRVHHLRSTRIIFAKSVLIKVIKKECKIKEMK</sequence>
<dbReference type="Pfam" id="PF03245">
    <property type="entry name" value="Phage_lysis"/>
    <property type="match status" value="1"/>
</dbReference>
<dbReference type="GO" id="GO:0044659">
    <property type="term" value="P:viral release from host cell by cytolysis"/>
    <property type="evidence" value="ECO:0007669"/>
    <property type="project" value="InterPro"/>
</dbReference>